<feature type="binding site" evidence="17">
    <location>
        <begin position="100"/>
        <end position="104"/>
    </location>
    <ligand>
        <name>NAD(+)</name>
        <dbReference type="ChEBI" id="CHEBI:57540"/>
    </ligand>
</feature>
<evidence type="ECO:0000256" key="12">
    <source>
        <dbReference type="ARBA" id="ARBA00022833"/>
    </source>
</evidence>
<comment type="similarity">
    <text evidence="5 17">Belongs to the sugar phosphate cyclases superfamily. Dehydroquinate synthase family.</text>
</comment>
<feature type="binding site" evidence="17">
    <location>
        <position position="178"/>
    </location>
    <ligand>
        <name>Zn(2+)</name>
        <dbReference type="ChEBI" id="CHEBI:29105"/>
    </ligand>
</feature>
<feature type="binding site" evidence="17">
    <location>
        <position position="145"/>
    </location>
    <ligand>
        <name>NAD(+)</name>
        <dbReference type="ChEBI" id="CHEBI:57540"/>
    </ligand>
</feature>
<keyword evidence="15 17" id="KW-0456">Lyase</keyword>
<dbReference type="InterPro" id="IPR030960">
    <property type="entry name" value="DHQS/DOIS_N"/>
</dbReference>
<dbReference type="InterPro" id="IPR016037">
    <property type="entry name" value="DHQ_synth_AroB"/>
</dbReference>
<evidence type="ECO:0000259" key="19">
    <source>
        <dbReference type="Pfam" id="PF24621"/>
    </source>
</evidence>
<dbReference type="PANTHER" id="PTHR43622:SF7">
    <property type="entry name" value="3-DEHYDROQUINATE SYNTHASE, CHLOROPLASTIC"/>
    <property type="match status" value="1"/>
</dbReference>
<evidence type="ECO:0000256" key="9">
    <source>
        <dbReference type="ARBA" id="ARBA00022605"/>
    </source>
</evidence>
<evidence type="ECO:0000256" key="3">
    <source>
        <dbReference type="ARBA" id="ARBA00004496"/>
    </source>
</evidence>
<keyword evidence="13 17" id="KW-0520">NAD</keyword>
<feature type="binding site" evidence="17">
    <location>
        <position position="242"/>
    </location>
    <ligand>
        <name>Zn(2+)</name>
        <dbReference type="ChEBI" id="CHEBI:29105"/>
    </ligand>
</feature>
<comment type="cofactor">
    <cofactor evidence="2 17">
        <name>NAD(+)</name>
        <dbReference type="ChEBI" id="CHEBI:57540"/>
    </cofactor>
</comment>
<evidence type="ECO:0000256" key="5">
    <source>
        <dbReference type="ARBA" id="ARBA00005412"/>
    </source>
</evidence>
<feature type="binding site" evidence="17">
    <location>
        <position position="256"/>
    </location>
    <ligand>
        <name>Zn(2+)</name>
        <dbReference type="ChEBI" id="CHEBI:29105"/>
    </ligand>
</feature>
<dbReference type="NCBIfam" id="TIGR01357">
    <property type="entry name" value="aroB"/>
    <property type="match status" value="1"/>
</dbReference>
<name>A0ABS0T9D0_9STAP</name>
<evidence type="ECO:0000256" key="11">
    <source>
        <dbReference type="ARBA" id="ARBA00022741"/>
    </source>
</evidence>
<evidence type="ECO:0000259" key="18">
    <source>
        <dbReference type="Pfam" id="PF01761"/>
    </source>
</evidence>
<protein>
    <recommendedName>
        <fullName evidence="7 17">3-dehydroquinate synthase</fullName>
        <shortName evidence="17">DHQS</shortName>
        <ecNumber evidence="6 17">4.2.3.4</ecNumber>
    </recommendedName>
</protein>
<dbReference type="RefSeq" id="WP_198618136.1">
    <property type="nucleotide sequence ID" value="NZ_JABANU010000015.1"/>
</dbReference>
<evidence type="ECO:0000313" key="21">
    <source>
        <dbReference type="Proteomes" id="UP000751852"/>
    </source>
</evidence>
<dbReference type="Pfam" id="PF24621">
    <property type="entry name" value="DHQS_C"/>
    <property type="match status" value="1"/>
</dbReference>
<evidence type="ECO:0000256" key="13">
    <source>
        <dbReference type="ARBA" id="ARBA00023027"/>
    </source>
</evidence>
<comment type="cofactor">
    <cofactor evidence="17">
        <name>Co(2+)</name>
        <dbReference type="ChEBI" id="CHEBI:48828"/>
    </cofactor>
    <cofactor evidence="17">
        <name>Zn(2+)</name>
        <dbReference type="ChEBI" id="CHEBI:29105"/>
    </cofactor>
    <text evidence="17">Binds 1 divalent metal cation per subunit. Can use either Co(2+) or Zn(2+).</text>
</comment>
<keyword evidence="11 17" id="KW-0547">Nucleotide-binding</keyword>
<dbReference type="GO" id="GO:0003856">
    <property type="term" value="F:3-dehydroquinate synthase activity"/>
    <property type="evidence" value="ECO:0007669"/>
    <property type="project" value="UniProtKB-EC"/>
</dbReference>
<dbReference type="HAMAP" id="MF_00110">
    <property type="entry name" value="DHQ_synthase"/>
    <property type="match status" value="1"/>
</dbReference>
<feature type="binding site" evidence="17">
    <location>
        <begin position="163"/>
        <end position="166"/>
    </location>
    <ligand>
        <name>NAD(+)</name>
        <dbReference type="ChEBI" id="CHEBI:57540"/>
    </ligand>
</feature>
<feature type="binding site" evidence="17">
    <location>
        <position position="136"/>
    </location>
    <ligand>
        <name>NAD(+)</name>
        <dbReference type="ChEBI" id="CHEBI:57540"/>
    </ligand>
</feature>
<comment type="catalytic activity">
    <reaction evidence="1 17">
        <text>7-phospho-2-dehydro-3-deoxy-D-arabino-heptonate = 3-dehydroquinate + phosphate</text>
        <dbReference type="Rhea" id="RHEA:21968"/>
        <dbReference type="ChEBI" id="CHEBI:32364"/>
        <dbReference type="ChEBI" id="CHEBI:43474"/>
        <dbReference type="ChEBI" id="CHEBI:58394"/>
        <dbReference type="EC" id="4.2.3.4"/>
    </reaction>
</comment>
<keyword evidence="12 17" id="KW-0862">Zinc</keyword>
<feature type="domain" description="3-dehydroquinate synthase C-terminal" evidence="19">
    <location>
        <begin position="175"/>
        <end position="316"/>
    </location>
</feature>
<dbReference type="InterPro" id="IPR056179">
    <property type="entry name" value="DHQS_C"/>
</dbReference>
<keyword evidence="16 17" id="KW-0170">Cobalt</keyword>
<evidence type="ECO:0000256" key="4">
    <source>
        <dbReference type="ARBA" id="ARBA00004661"/>
    </source>
</evidence>
<keyword evidence="14 17" id="KW-0057">Aromatic amino acid biosynthesis</keyword>
<accession>A0ABS0T9D0</accession>
<evidence type="ECO:0000256" key="6">
    <source>
        <dbReference type="ARBA" id="ARBA00013031"/>
    </source>
</evidence>
<dbReference type="EC" id="4.2.3.4" evidence="6 17"/>
<evidence type="ECO:0000256" key="2">
    <source>
        <dbReference type="ARBA" id="ARBA00001911"/>
    </source>
</evidence>
<evidence type="ECO:0000256" key="14">
    <source>
        <dbReference type="ARBA" id="ARBA00023141"/>
    </source>
</evidence>
<dbReference type="SUPFAM" id="SSF56796">
    <property type="entry name" value="Dehydroquinate synthase-like"/>
    <property type="match status" value="1"/>
</dbReference>
<comment type="pathway">
    <text evidence="4 17">Metabolic intermediate biosynthesis; chorismate biosynthesis; chorismate from D-erythrose 4-phosphate and phosphoenolpyruvate: step 2/7.</text>
</comment>
<keyword evidence="10 17" id="KW-0479">Metal-binding</keyword>
<dbReference type="CDD" id="cd08195">
    <property type="entry name" value="DHQS"/>
    <property type="match status" value="1"/>
</dbReference>
<evidence type="ECO:0000256" key="1">
    <source>
        <dbReference type="ARBA" id="ARBA00001393"/>
    </source>
</evidence>
<dbReference type="Gene3D" id="1.20.1090.10">
    <property type="entry name" value="Dehydroquinate synthase-like - alpha domain"/>
    <property type="match status" value="1"/>
</dbReference>
<evidence type="ECO:0000313" key="20">
    <source>
        <dbReference type="EMBL" id="MBI5975359.1"/>
    </source>
</evidence>
<dbReference type="EMBL" id="JABANU010000015">
    <property type="protein sequence ID" value="MBI5975359.1"/>
    <property type="molecule type" value="Genomic_DNA"/>
</dbReference>
<evidence type="ECO:0000256" key="16">
    <source>
        <dbReference type="ARBA" id="ARBA00023285"/>
    </source>
</evidence>
<evidence type="ECO:0000256" key="8">
    <source>
        <dbReference type="ARBA" id="ARBA00022490"/>
    </source>
</evidence>
<comment type="subcellular location">
    <subcellularLocation>
        <location evidence="3 17">Cytoplasm</location>
    </subcellularLocation>
</comment>
<dbReference type="Gene3D" id="3.40.50.1970">
    <property type="match status" value="1"/>
</dbReference>
<dbReference type="Pfam" id="PF01761">
    <property type="entry name" value="DHQ_synthase"/>
    <property type="match status" value="1"/>
</dbReference>
<evidence type="ECO:0000256" key="7">
    <source>
        <dbReference type="ARBA" id="ARBA00017684"/>
    </source>
</evidence>
<comment type="function">
    <text evidence="17">Catalyzes the conversion of 3-deoxy-D-arabino-heptulosonate 7-phosphate (DAHP) to dehydroquinate (DHQ).</text>
</comment>
<dbReference type="InterPro" id="IPR050071">
    <property type="entry name" value="Dehydroquinate_synthase"/>
</dbReference>
<keyword evidence="21" id="KW-1185">Reference proteome</keyword>
<reference evidence="20 21" key="1">
    <citation type="submission" date="2020-04" db="EMBL/GenBank/DDBJ databases">
        <title>Staphylococcus species from domestic dog.</title>
        <authorList>
            <person name="Paterson G.K."/>
        </authorList>
    </citation>
    <scope>NUCLEOTIDE SEQUENCE [LARGE SCALE GENOMIC DNA]</scope>
    <source>
        <strain evidence="20 21">H16/1A</strain>
    </source>
</reference>
<feature type="domain" description="3-dehydroquinate synthase N-terminal" evidence="18">
    <location>
        <begin position="62"/>
        <end position="172"/>
    </location>
</feature>
<evidence type="ECO:0000256" key="15">
    <source>
        <dbReference type="ARBA" id="ARBA00023239"/>
    </source>
</evidence>
<feature type="binding site" evidence="17">
    <location>
        <begin position="124"/>
        <end position="125"/>
    </location>
    <ligand>
        <name>NAD(+)</name>
        <dbReference type="ChEBI" id="CHEBI:57540"/>
    </ligand>
</feature>
<evidence type="ECO:0000256" key="10">
    <source>
        <dbReference type="ARBA" id="ARBA00022723"/>
    </source>
</evidence>
<organism evidence="20 21">
    <name type="scientific">Staphylococcus canis</name>
    <dbReference type="NCBI Taxonomy" id="2724942"/>
    <lineage>
        <taxon>Bacteria</taxon>
        <taxon>Bacillati</taxon>
        <taxon>Bacillota</taxon>
        <taxon>Bacilli</taxon>
        <taxon>Bacillales</taxon>
        <taxon>Staphylococcaceae</taxon>
        <taxon>Staphylococcus</taxon>
    </lineage>
</organism>
<dbReference type="InterPro" id="IPR030963">
    <property type="entry name" value="DHQ_synth_fam"/>
</dbReference>
<gene>
    <name evidence="17" type="primary">aroB</name>
    <name evidence="20" type="ORF">HHH54_07045</name>
</gene>
<proteinExistence type="inferred from homology"/>
<keyword evidence="9 17" id="KW-0028">Amino-acid biosynthesis</keyword>
<comment type="caution">
    <text evidence="20">The sequence shown here is derived from an EMBL/GenBank/DDBJ whole genome shotgun (WGS) entry which is preliminary data.</text>
</comment>
<dbReference type="PANTHER" id="PTHR43622">
    <property type="entry name" value="3-DEHYDROQUINATE SYNTHASE"/>
    <property type="match status" value="1"/>
</dbReference>
<dbReference type="Proteomes" id="UP000751852">
    <property type="component" value="Unassembled WGS sequence"/>
</dbReference>
<evidence type="ECO:0000256" key="17">
    <source>
        <dbReference type="HAMAP-Rule" id="MF_00110"/>
    </source>
</evidence>
<sequence length="352" mass="39947">MKFETTYESRNYPIIIEHNASNQLTSYTSQYQHVITLVDETVYTLWRDKVNELVQKTEGELIILPAGEKVKTFEHYHTMLEQLLHFQPTRQTCLVSIGGGATGDFVGFLAATLLRGVDFVQMPTTLLAHDSSIGGKVGINAASGKNLIGAFHRPIAVIYDLDFLKTLPQSEILSGYAELYKHALLSGNEATLEIEKHFSDSDALKQLDHIETFILKGIQTKLEIVLQDELEKGQRQFLNLGHTFGHAIEYEYKIPHGHAVIIGILYQFIVTNLMHDLNFDLKHYYQYFDKIGYPMEQIKSFSLNPILTLMMQDKKNNAEGVRMVLLTDIGAPVVKTIDKDTLKRAFEILQNL</sequence>
<dbReference type="PIRSF" id="PIRSF001455">
    <property type="entry name" value="DHQ_synth"/>
    <property type="match status" value="1"/>
</dbReference>
<comment type="caution">
    <text evidence="17">Lacks conserved residue(s) required for the propagation of feature annotation.</text>
</comment>
<keyword evidence="8 17" id="KW-0963">Cytoplasm</keyword>